<keyword evidence="2" id="KW-1185">Reference proteome</keyword>
<dbReference type="AlphaFoldDB" id="A0A2J5HII2"/>
<evidence type="ECO:0000313" key="1">
    <source>
        <dbReference type="EMBL" id="PLN76848.1"/>
    </source>
</evidence>
<dbReference type="EMBL" id="KZ559608">
    <property type="protein sequence ID" value="PLN76848.1"/>
    <property type="molecule type" value="Genomic_DNA"/>
</dbReference>
<dbReference type="OrthoDB" id="4384211at2759"/>
<name>A0A2J5HII2_9EURO</name>
<accession>A0A2J5HII2</accession>
<organism evidence="1 2">
    <name type="scientific">Aspergillus taichungensis</name>
    <dbReference type="NCBI Taxonomy" id="482145"/>
    <lineage>
        <taxon>Eukaryota</taxon>
        <taxon>Fungi</taxon>
        <taxon>Dikarya</taxon>
        <taxon>Ascomycota</taxon>
        <taxon>Pezizomycotina</taxon>
        <taxon>Eurotiomycetes</taxon>
        <taxon>Eurotiomycetidae</taxon>
        <taxon>Eurotiales</taxon>
        <taxon>Aspergillaceae</taxon>
        <taxon>Aspergillus</taxon>
        <taxon>Aspergillus subgen. Circumdati</taxon>
    </lineage>
</organism>
<sequence length="221" mass="24761">MDFMGRLFNGPLAKQLFTPPEVTLRILGTQLADDGTRVTDFDIKIDCSNYMKINSEEYLTKREHCHRKSSGWLHNQLVERDRHRRWTVRKVVAARDDEIATIGANVARLALGSSYTGLVEYVLCTPPVEMYGLPDESTAVARVVWGIDCSFIVSQGTKSGRGASTKRESWYDLLLCAMLEGLQRSVSPQDPPLFYSQALIYSDESNYDASEDASKGSQGPR</sequence>
<proteinExistence type="predicted"/>
<evidence type="ECO:0000313" key="2">
    <source>
        <dbReference type="Proteomes" id="UP000235023"/>
    </source>
</evidence>
<gene>
    <name evidence="1" type="ORF">BDW42DRAFT_177883</name>
</gene>
<protein>
    <submittedName>
        <fullName evidence="1">Uncharacterized protein</fullName>
    </submittedName>
</protein>
<dbReference type="Proteomes" id="UP000235023">
    <property type="component" value="Unassembled WGS sequence"/>
</dbReference>
<reference evidence="2" key="1">
    <citation type="submission" date="2017-12" db="EMBL/GenBank/DDBJ databases">
        <authorList>
            <consortium name="DOE Joint Genome Institute"/>
            <person name="Mondo S.J."/>
            <person name="Kjaerbolling I."/>
            <person name="Vesth T.C."/>
            <person name="Frisvad J.C."/>
            <person name="Nybo J.L."/>
            <person name="Theobald S."/>
            <person name="Kuo A."/>
            <person name="Bowyer P."/>
            <person name="Matsuda Y."/>
            <person name="Lyhne E.K."/>
            <person name="Kogle M.E."/>
            <person name="Clum A."/>
            <person name="Lipzen A."/>
            <person name="Salamov A."/>
            <person name="Ngan C.Y."/>
            <person name="Daum C."/>
            <person name="Chiniquy J."/>
            <person name="Barry K."/>
            <person name="LaButti K."/>
            <person name="Haridas S."/>
            <person name="Simmons B.A."/>
            <person name="Magnuson J.K."/>
            <person name="Mortensen U.H."/>
            <person name="Larsen T.O."/>
            <person name="Grigoriev I.V."/>
            <person name="Baker S.E."/>
            <person name="Andersen M.R."/>
            <person name="Nordberg H.P."/>
            <person name="Cantor M.N."/>
            <person name="Hua S.X."/>
        </authorList>
    </citation>
    <scope>NUCLEOTIDE SEQUENCE [LARGE SCALE GENOMIC DNA]</scope>
    <source>
        <strain evidence="2">IBT 19404</strain>
    </source>
</reference>